<feature type="active site" description="Nucleophile; for glutaminase activity" evidence="7">
    <location>
        <position position="159"/>
    </location>
</feature>
<evidence type="ECO:0000313" key="13">
    <source>
        <dbReference type="EMBL" id="OQB72293.1"/>
    </source>
</evidence>
<dbReference type="EC" id="6.3.5.1" evidence="7 8"/>
<feature type="active site" description="Proton acceptor" evidence="9">
    <location>
        <position position="52"/>
    </location>
</feature>
<dbReference type="Pfam" id="PF02540">
    <property type="entry name" value="NAD_synthase"/>
    <property type="match status" value="1"/>
</dbReference>
<dbReference type="PROSITE" id="PS50263">
    <property type="entry name" value="CN_HYDROLASE"/>
    <property type="match status" value="1"/>
</dbReference>
<dbReference type="HAMAP" id="MF_02090">
    <property type="entry name" value="NadE_glutamine_dep"/>
    <property type="match status" value="1"/>
</dbReference>
<dbReference type="GO" id="GO:0000257">
    <property type="term" value="F:nitrilase activity"/>
    <property type="evidence" value="ECO:0007669"/>
    <property type="project" value="UniProtKB-ARBA"/>
</dbReference>
<dbReference type="Proteomes" id="UP000485562">
    <property type="component" value="Unassembled WGS sequence"/>
</dbReference>
<evidence type="ECO:0000256" key="11">
    <source>
        <dbReference type="SAM" id="MobiDB-lite"/>
    </source>
</evidence>
<feature type="binding site" evidence="7">
    <location>
        <position position="125"/>
    </location>
    <ligand>
        <name>L-glutamine</name>
        <dbReference type="ChEBI" id="CHEBI:58359"/>
    </ligand>
</feature>
<keyword evidence="3 7" id="KW-0436">Ligase</keyword>
<dbReference type="PANTHER" id="PTHR23090:SF9">
    <property type="entry name" value="GLUTAMINE-DEPENDENT NAD(+) SYNTHETASE"/>
    <property type="match status" value="1"/>
</dbReference>
<keyword evidence="5 7" id="KW-0067">ATP-binding</keyword>
<dbReference type="SUPFAM" id="SSF56317">
    <property type="entry name" value="Carbon-nitrogen hydrolase"/>
    <property type="match status" value="1"/>
</dbReference>
<protein>
    <recommendedName>
        <fullName evidence="7 8">Glutamine-dependent NAD(+) synthetase</fullName>
        <ecNumber evidence="7 8">6.3.5.1</ecNumber>
    </recommendedName>
    <alternativeName>
        <fullName evidence="7 8">NAD(+) synthase [glutamine-hydrolyzing]</fullName>
    </alternativeName>
</protein>
<evidence type="ECO:0000259" key="12">
    <source>
        <dbReference type="PROSITE" id="PS50263"/>
    </source>
</evidence>
<feature type="binding site" evidence="7">
    <location>
        <position position="397"/>
    </location>
    <ligand>
        <name>deamido-NAD(+)</name>
        <dbReference type="ChEBI" id="CHEBI:58437"/>
        <note>ligand shared between two neighboring subunits</note>
    </ligand>
</feature>
<dbReference type="SUPFAM" id="SSF52402">
    <property type="entry name" value="Adenine nucleotide alpha hydrolases-like"/>
    <property type="match status" value="1"/>
</dbReference>
<feature type="binding site" evidence="7">
    <location>
        <position position="186"/>
    </location>
    <ligand>
        <name>L-glutamine</name>
        <dbReference type="ChEBI" id="CHEBI:58359"/>
    </ligand>
</feature>
<comment type="similarity">
    <text evidence="10">Belongs to the NAD synthetase family.</text>
</comment>
<feature type="binding site" evidence="7">
    <location>
        <position position="421"/>
    </location>
    <ligand>
        <name>ATP</name>
        <dbReference type="ChEBI" id="CHEBI:30616"/>
    </ligand>
</feature>
<dbReference type="CDD" id="cd07570">
    <property type="entry name" value="GAT_Gln-NAD-synth"/>
    <property type="match status" value="1"/>
</dbReference>
<evidence type="ECO:0000256" key="5">
    <source>
        <dbReference type="ARBA" id="ARBA00022840"/>
    </source>
</evidence>
<dbReference type="GO" id="GO:0005524">
    <property type="term" value="F:ATP binding"/>
    <property type="evidence" value="ECO:0007669"/>
    <property type="project" value="UniProtKB-UniRule"/>
</dbReference>
<feature type="domain" description="CN hydrolase" evidence="12">
    <location>
        <begin position="12"/>
        <end position="256"/>
    </location>
</feature>
<evidence type="ECO:0000256" key="10">
    <source>
        <dbReference type="RuleBase" id="RU003811"/>
    </source>
</evidence>
<evidence type="ECO:0000256" key="8">
    <source>
        <dbReference type="PIRNR" id="PIRNR006630"/>
    </source>
</evidence>
<feature type="active site" description="For glutaminase activity" evidence="7">
    <location>
        <position position="119"/>
    </location>
</feature>
<comment type="catalytic activity">
    <reaction evidence="7 8">
        <text>deamido-NAD(+) + L-glutamine + ATP + H2O = L-glutamate + AMP + diphosphate + NAD(+) + H(+)</text>
        <dbReference type="Rhea" id="RHEA:24384"/>
        <dbReference type="ChEBI" id="CHEBI:15377"/>
        <dbReference type="ChEBI" id="CHEBI:15378"/>
        <dbReference type="ChEBI" id="CHEBI:29985"/>
        <dbReference type="ChEBI" id="CHEBI:30616"/>
        <dbReference type="ChEBI" id="CHEBI:33019"/>
        <dbReference type="ChEBI" id="CHEBI:57540"/>
        <dbReference type="ChEBI" id="CHEBI:58359"/>
        <dbReference type="ChEBI" id="CHEBI:58437"/>
        <dbReference type="ChEBI" id="CHEBI:456215"/>
        <dbReference type="EC" id="6.3.5.1"/>
    </reaction>
</comment>
<dbReference type="InterPro" id="IPR000132">
    <property type="entry name" value="Nitrilase/CN_hydratase_CS"/>
</dbReference>
<sequence length="565" mass="63174">MDNIKENKNLTLRVASAQINCTVGDLEGNAAKILEYTNRAKDSGVDIIAFPELAITGYPPEDLLLKQSFINDCIETLSHIAEQINDIVAIIGFVNREKTCLFNAAAVVNQKKIKAIYHKILLPNYGVFDEMRYFTPGSESPVFRISIEHKGCVFGISICEDIWRDNGPTVKQTKSGASIIFNINASPYHMGKIKEREKIATTVAKKNNLFLVYTNLVGGQDELVFDGQSFAVSPDGKIISRAEAFKEQILITDIQVKARKFKNPAHFIIEGKKKKNIQTIISKPLPPEEEVYKALLLGLTDYVEKNNFKKVVIGLSGGVDSAIVAALAVDALGKERVVGVFMPGRYSSNQSEIDAKKLAENLGIQFLVIPIEEIFVAYLNALNQYFSGTIVDITEENLQARIRGNILMALSNKFGYLVLTTGNKSEMSTGYATLYGDMAGGFAVIKDVPKTLVYRIARYRNSIDNVIPENILLREPTAELRPNQKDSDTLPDYDILDKILKMYVEEDKSIDAIIKTGFDEQIVRKIVKMVDRSEYKRRQAPPGIKITPRSFGKDRRMPITNKYHL</sequence>
<dbReference type="PIRSF" id="PIRSF006630">
    <property type="entry name" value="NADS_GAT"/>
    <property type="match status" value="1"/>
</dbReference>
<evidence type="ECO:0000256" key="7">
    <source>
        <dbReference type="HAMAP-Rule" id="MF_02090"/>
    </source>
</evidence>
<proteinExistence type="inferred from homology"/>
<dbReference type="FunFam" id="3.40.50.620:FF:000106">
    <property type="entry name" value="Glutamine-dependent NAD(+) synthetase"/>
    <property type="match status" value="1"/>
</dbReference>
<feature type="region of interest" description="Disordered" evidence="11">
    <location>
        <begin position="538"/>
        <end position="565"/>
    </location>
</feature>
<feature type="binding site" evidence="7">
    <location>
        <position position="426"/>
    </location>
    <ligand>
        <name>deamido-NAD(+)</name>
        <dbReference type="ChEBI" id="CHEBI:58437"/>
        <note>ligand shared between two neighboring subunits</note>
    </ligand>
</feature>
<dbReference type="UniPathway" id="UPA00253">
    <property type="reaction ID" value="UER00334"/>
</dbReference>
<dbReference type="GO" id="GO:0005737">
    <property type="term" value="C:cytoplasm"/>
    <property type="evidence" value="ECO:0007669"/>
    <property type="project" value="InterPro"/>
</dbReference>
<keyword evidence="4 7" id="KW-0547">Nucleotide-binding</keyword>
<organism evidence="13">
    <name type="scientific">candidate division TA06 bacterium ADurb.Bin131</name>
    <dbReference type="NCBI Taxonomy" id="1852827"/>
    <lineage>
        <taxon>Bacteria</taxon>
        <taxon>Bacteria division TA06</taxon>
    </lineage>
</organism>
<comment type="function">
    <text evidence="7">Catalyzes the ATP-dependent amidation of deamido-NAD to form NAD. Uses L-glutamine as a nitrogen source.</text>
</comment>
<dbReference type="GO" id="GO:0003952">
    <property type="term" value="F:NAD+ synthase (glutamine-hydrolyzing) activity"/>
    <property type="evidence" value="ECO:0007669"/>
    <property type="project" value="UniProtKB-UniRule"/>
</dbReference>
<dbReference type="Gene3D" id="3.60.110.10">
    <property type="entry name" value="Carbon-nitrogen hydrolase"/>
    <property type="match status" value="1"/>
</dbReference>
<feature type="binding site" evidence="7">
    <location>
        <begin position="314"/>
        <end position="321"/>
    </location>
    <ligand>
        <name>ATP</name>
        <dbReference type="ChEBI" id="CHEBI:30616"/>
    </ligand>
</feature>
<dbReference type="InterPro" id="IPR014445">
    <property type="entry name" value="Gln-dep_NAD_synthase"/>
</dbReference>
<comment type="caution">
    <text evidence="7">Lacks conserved residue(s) required for the propagation of feature annotation.</text>
</comment>
<reference evidence="13" key="1">
    <citation type="submission" date="2017-02" db="EMBL/GenBank/DDBJ databases">
        <title>Delving into the versatile metabolic prowess of the omnipresent phylum Bacteroidetes.</title>
        <authorList>
            <person name="Nobu M.K."/>
            <person name="Mei R."/>
            <person name="Narihiro T."/>
            <person name="Kuroda K."/>
            <person name="Liu W.-T."/>
        </authorList>
    </citation>
    <scope>NUCLEOTIDE SEQUENCE</scope>
    <source>
        <strain evidence="13">ADurb.Bin131</strain>
    </source>
</reference>
<dbReference type="InterPro" id="IPR014729">
    <property type="entry name" value="Rossmann-like_a/b/a_fold"/>
</dbReference>
<feature type="active site" description="Proton acceptor; for glutaminase activity" evidence="7">
    <location>
        <position position="52"/>
    </location>
</feature>
<dbReference type="InterPro" id="IPR022310">
    <property type="entry name" value="NAD/GMP_synthase"/>
</dbReference>
<dbReference type="Pfam" id="PF00795">
    <property type="entry name" value="CN_hydrolase"/>
    <property type="match status" value="1"/>
</dbReference>
<accession>A0A1V6C5V4</accession>
<feature type="binding site" evidence="7">
    <location>
        <position position="536"/>
    </location>
    <ligand>
        <name>deamido-NAD(+)</name>
        <dbReference type="ChEBI" id="CHEBI:58437"/>
        <note>ligand shared between two neighboring subunits</note>
    </ligand>
</feature>
<name>A0A1V6C5V4_UNCT6</name>
<evidence type="ECO:0000256" key="1">
    <source>
        <dbReference type="ARBA" id="ARBA00005188"/>
    </source>
</evidence>
<comment type="caution">
    <text evidence="13">The sequence shown here is derived from an EMBL/GenBank/DDBJ whole genome shotgun (WGS) entry which is preliminary data.</text>
</comment>
<evidence type="ECO:0000256" key="4">
    <source>
        <dbReference type="ARBA" id="ARBA00022741"/>
    </source>
</evidence>
<dbReference type="InterPro" id="IPR003010">
    <property type="entry name" value="C-N_Hydrolase"/>
</dbReference>
<dbReference type="EMBL" id="MWDQ01000135">
    <property type="protein sequence ID" value="OQB72293.1"/>
    <property type="molecule type" value="Genomic_DNA"/>
</dbReference>
<dbReference type="InterPro" id="IPR003694">
    <property type="entry name" value="NAD_synthase"/>
</dbReference>
<comment type="similarity">
    <text evidence="2 7 8">In the C-terminal section; belongs to the NAD synthetase family.</text>
</comment>
<keyword evidence="6 7" id="KW-0520">NAD</keyword>
<dbReference type="GO" id="GO:0004359">
    <property type="term" value="F:glutaminase activity"/>
    <property type="evidence" value="ECO:0007669"/>
    <property type="project" value="InterPro"/>
</dbReference>
<gene>
    <name evidence="7 13" type="primary">nadE</name>
    <name evidence="13" type="ORF">BWX89_01374</name>
</gene>
<dbReference type="CDD" id="cd00553">
    <property type="entry name" value="NAD_synthase"/>
    <property type="match status" value="1"/>
</dbReference>
<dbReference type="NCBIfam" id="NF010588">
    <property type="entry name" value="PRK13981.1"/>
    <property type="match status" value="1"/>
</dbReference>
<evidence type="ECO:0000256" key="3">
    <source>
        <dbReference type="ARBA" id="ARBA00022598"/>
    </source>
</evidence>
<dbReference type="GO" id="GO:0009435">
    <property type="term" value="P:NAD+ biosynthetic process"/>
    <property type="evidence" value="ECO:0007669"/>
    <property type="project" value="UniProtKB-UniRule"/>
</dbReference>
<evidence type="ECO:0000256" key="9">
    <source>
        <dbReference type="PROSITE-ProRule" id="PRU10139"/>
    </source>
</evidence>
<comment type="pathway">
    <text evidence="1 7 8">Cofactor biosynthesis; NAD(+) biosynthesis; NAD(+) from deamido-NAD(+) (L-Gln route): step 1/1.</text>
</comment>
<feature type="binding site" evidence="7">
    <location>
        <position position="192"/>
    </location>
    <ligand>
        <name>L-glutamine</name>
        <dbReference type="ChEBI" id="CHEBI:58359"/>
    </ligand>
</feature>
<dbReference type="PANTHER" id="PTHR23090">
    <property type="entry name" value="NH 3 /GLUTAMINE-DEPENDENT NAD + SYNTHETASE"/>
    <property type="match status" value="1"/>
</dbReference>
<dbReference type="PROSITE" id="PS00920">
    <property type="entry name" value="NITRIL_CHT_1"/>
    <property type="match status" value="1"/>
</dbReference>
<dbReference type="GO" id="GO:0008795">
    <property type="term" value="F:NAD+ synthase activity"/>
    <property type="evidence" value="ECO:0007669"/>
    <property type="project" value="UniProtKB-UniRule"/>
</dbReference>
<dbReference type="NCBIfam" id="TIGR00552">
    <property type="entry name" value="nadE"/>
    <property type="match status" value="1"/>
</dbReference>
<dbReference type="Gene3D" id="3.40.50.620">
    <property type="entry name" value="HUPs"/>
    <property type="match status" value="1"/>
</dbReference>
<evidence type="ECO:0000256" key="2">
    <source>
        <dbReference type="ARBA" id="ARBA00007145"/>
    </source>
</evidence>
<evidence type="ECO:0000256" key="6">
    <source>
        <dbReference type="ARBA" id="ARBA00023027"/>
    </source>
</evidence>
<dbReference type="AlphaFoldDB" id="A0A1V6C5V4"/>
<dbReference type="InterPro" id="IPR036526">
    <property type="entry name" value="C-N_Hydrolase_sf"/>
</dbReference>